<accession>A0A5C5RK56</accession>
<evidence type="ECO:0000256" key="1">
    <source>
        <dbReference type="SAM" id="MobiDB-lite"/>
    </source>
</evidence>
<evidence type="ECO:0000313" key="2">
    <source>
        <dbReference type="EMBL" id="TWS23426.1"/>
    </source>
</evidence>
<reference evidence="2 3" key="1">
    <citation type="submission" date="2019-08" db="EMBL/GenBank/DDBJ databases">
        <title>Tsukamurella conjunctivitidis sp. nov., Tsukamurella assacharolytica sp. nov. and Tsukamurella sputae sp. nov. isolated from patients with conjunctivitis, bacteraemia (lymphoma) and respiratory infection (sputum) in Hong Kong.</title>
        <authorList>
            <person name="Fok K.M.N."/>
            <person name="Fong J.Y.H."/>
        </authorList>
    </citation>
    <scope>NUCLEOTIDE SEQUENCE [LARGE SCALE GENOMIC DNA]</scope>
    <source>
        <strain evidence="2 3">HKU70</strain>
    </source>
</reference>
<dbReference type="AlphaFoldDB" id="A0A5C5RK56"/>
<protein>
    <submittedName>
        <fullName evidence="2">WXG100 family type VII secretion target</fullName>
    </submittedName>
</protein>
<dbReference type="SUPFAM" id="SSF140453">
    <property type="entry name" value="EsxAB dimer-like"/>
    <property type="match status" value="1"/>
</dbReference>
<sequence length="156" mass="16248">MRGRGSPSPRAARTGSAGRCGALARNFPAAAGRRDRGTARTIPVRPRRAGTSGGEEHDMGTKAELAAMKTGADTLDDLGAQMKTTLGQLRGDVEATQGVWAGAAQVAFLGVMARWDESAAKVNAALVDISTMLSGNTNSYRTQEDQNSSDIQALSL</sequence>
<dbReference type="EMBL" id="VIGV01000004">
    <property type="protein sequence ID" value="TWS23426.1"/>
    <property type="molecule type" value="Genomic_DNA"/>
</dbReference>
<dbReference type="Proteomes" id="UP000319792">
    <property type="component" value="Unassembled WGS sequence"/>
</dbReference>
<gene>
    <name evidence="2" type="ORF">FK268_14145</name>
</gene>
<dbReference type="Gene3D" id="1.10.287.1060">
    <property type="entry name" value="ESAT-6-like"/>
    <property type="match status" value="1"/>
</dbReference>
<dbReference type="Pfam" id="PF06013">
    <property type="entry name" value="WXG100"/>
    <property type="match status" value="1"/>
</dbReference>
<dbReference type="InterPro" id="IPR036689">
    <property type="entry name" value="ESAT-6-like_sf"/>
</dbReference>
<dbReference type="InterPro" id="IPR010310">
    <property type="entry name" value="T7SS_ESAT-6-like"/>
</dbReference>
<feature type="region of interest" description="Disordered" evidence="1">
    <location>
        <begin position="1"/>
        <end position="59"/>
    </location>
</feature>
<organism evidence="2 3">
    <name type="scientific">Tsukamurella sputi</name>
    <dbReference type="NCBI Taxonomy" id="2591848"/>
    <lineage>
        <taxon>Bacteria</taxon>
        <taxon>Bacillati</taxon>
        <taxon>Actinomycetota</taxon>
        <taxon>Actinomycetes</taxon>
        <taxon>Mycobacteriales</taxon>
        <taxon>Tsukamurellaceae</taxon>
        <taxon>Tsukamurella</taxon>
    </lineage>
</organism>
<keyword evidence="3" id="KW-1185">Reference proteome</keyword>
<comment type="caution">
    <text evidence="2">The sequence shown here is derived from an EMBL/GenBank/DDBJ whole genome shotgun (WGS) entry which is preliminary data.</text>
</comment>
<proteinExistence type="predicted"/>
<dbReference type="NCBIfam" id="TIGR03930">
    <property type="entry name" value="WXG100_ESAT6"/>
    <property type="match status" value="1"/>
</dbReference>
<evidence type="ECO:0000313" key="3">
    <source>
        <dbReference type="Proteomes" id="UP000319792"/>
    </source>
</evidence>
<name>A0A5C5RK56_9ACTN</name>